<proteinExistence type="predicted"/>
<reference evidence="1" key="2">
    <citation type="journal article" date="2015" name="Fish Shellfish Immunol.">
        <title>Early steps in the European eel (Anguilla anguilla)-Vibrio vulnificus interaction in the gills: Role of the RtxA13 toxin.</title>
        <authorList>
            <person name="Callol A."/>
            <person name="Pajuelo D."/>
            <person name="Ebbesson L."/>
            <person name="Teles M."/>
            <person name="MacKenzie S."/>
            <person name="Amaro C."/>
        </authorList>
    </citation>
    <scope>NUCLEOTIDE SEQUENCE</scope>
</reference>
<reference evidence="1" key="1">
    <citation type="submission" date="2014-11" db="EMBL/GenBank/DDBJ databases">
        <authorList>
            <person name="Amaro Gonzalez C."/>
        </authorList>
    </citation>
    <scope>NUCLEOTIDE SEQUENCE</scope>
</reference>
<sequence>MDLLKRLCLNINHTCCFQVCDKKACMKFKLMYSDCCYLKHVTLYHVNPIY</sequence>
<dbReference type="AlphaFoldDB" id="A0A0E9WK04"/>
<dbReference type="EMBL" id="GBXM01017880">
    <property type="protein sequence ID" value="JAH90697.1"/>
    <property type="molecule type" value="Transcribed_RNA"/>
</dbReference>
<organism evidence="1">
    <name type="scientific">Anguilla anguilla</name>
    <name type="common">European freshwater eel</name>
    <name type="synonym">Muraena anguilla</name>
    <dbReference type="NCBI Taxonomy" id="7936"/>
    <lineage>
        <taxon>Eukaryota</taxon>
        <taxon>Metazoa</taxon>
        <taxon>Chordata</taxon>
        <taxon>Craniata</taxon>
        <taxon>Vertebrata</taxon>
        <taxon>Euteleostomi</taxon>
        <taxon>Actinopterygii</taxon>
        <taxon>Neopterygii</taxon>
        <taxon>Teleostei</taxon>
        <taxon>Anguilliformes</taxon>
        <taxon>Anguillidae</taxon>
        <taxon>Anguilla</taxon>
    </lineage>
</organism>
<accession>A0A0E9WK04</accession>
<evidence type="ECO:0000313" key="1">
    <source>
        <dbReference type="EMBL" id="JAH90697.1"/>
    </source>
</evidence>
<protein>
    <submittedName>
        <fullName evidence="1">Uncharacterized protein</fullName>
    </submittedName>
</protein>
<name>A0A0E9WK04_ANGAN</name>